<evidence type="ECO:0000313" key="1">
    <source>
        <dbReference type="EMBL" id="KAF1799691.1"/>
    </source>
</evidence>
<protein>
    <submittedName>
        <fullName evidence="1">Uncharacterized protein</fullName>
    </submittedName>
</protein>
<reference evidence="1 2" key="1">
    <citation type="submission" date="2019-09" db="EMBL/GenBank/DDBJ databases">
        <authorList>
            <consortium name="DOE Joint Genome Institute"/>
            <person name="Mondo S.J."/>
            <person name="Navarro-Mendoza M.I."/>
            <person name="Perez-Arques C."/>
            <person name="Panchal S."/>
            <person name="Nicolas F.E."/>
            <person name="Ganguly P."/>
            <person name="Pangilinan J."/>
            <person name="Grigoriev I."/>
            <person name="Heitman J."/>
            <person name="Sanya K."/>
            <person name="Garre V."/>
        </authorList>
    </citation>
    <scope>NUCLEOTIDE SEQUENCE [LARGE SCALE GENOMIC DNA]</scope>
    <source>
        <strain evidence="1 2">MU402</strain>
    </source>
</reference>
<proteinExistence type="predicted"/>
<organism evidence="1 2">
    <name type="scientific">Mucor circinelloides f. lusitanicus</name>
    <name type="common">Mucor racemosus var. lusitanicus</name>
    <dbReference type="NCBI Taxonomy" id="29924"/>
    <lineage>
        <taxon>Eukaryota</taxon>
        <taxon>Fungi</taxon>
        <taxon>Fungi incertae sedis</taxon>
        <taxon>Mucoromycota</taxon>
        <taxon>Mucoromycotina</taxon>
        <taxon>Mucoromycetes</taxon>
        <taxon>Mucorales</taxon>
        <taxon>Mucorineae</taxon>
        <taxon>Mucoraceae</taxon>
        <taxon>Mucor</taxon>
    </lineage>
</organism>
<evidence type="ECO:0000313" key="2">
    <source>
        <dbReference type="Proteomes" id="UP000469890"/>
    </source>
</evidence>
<comment type="caution">
    <text evidence="1">The sequence shown here is derived from an EMBL/GenBank/DDBJ whole genome shotgun (WGS) entry which is preliminary data.</text>
</comment>
<gene>
    <name evidence="1" type="ORF">FB192DRAFT_1388029</name>
</gene>
<dbReference type="Proteomes" id="UP000469890">
    <property type="component" value="Unassembled WGS sequence"/>
</dbReference>
<accession>A0A8H4BDZ0</accession>
<name>A0A8H4BDZ0_MUCCL</name>
<dbReference type="AlphaFoldDB" id="A0A8H4BDZ0"/>
<sequence>MVYSAYNTICHVRLYHESSNCRNHKGIDVNICHTLAKLAANLLGDGEGTLKRQFSMMMIKKQCCSSVFQQSIALCFRWHNRFHARCPSFMLATSNKKMVNFKMCIKHSINNCSRYLNQSQKAYFIKHLLYEKPLLCPRYVVHGTRNHARRPLFPPKRSHPSVVFHAPLYFLAYLTTNQSSHLFMCSNMGKAAVYHIVSIFK</sequence>
<dbReference type="EMBL" id="JAAECE010000006">
    <property type="protein sequence ID" value="KAF1799691.1"/>
    <property type="molecule type" value="Genomic_DNA"/>
</dbReference>